<evidence type="ECO:0000259" key="1">
    <source>
        <dbReference type="Pfam" id="PF13372"/>
    </source>
</evidence>
<evidence type="ECO:0000313" key="3">
    <source>
        <dbReference type="Proteomes" id="UP000321577"/>
    </source>
</evidence>
<keyword evidence="3" id="KW-1185">Reference proteome</keyword>
<proteinExistence type="predicted"/>
<dbReference type="AlphaFoldDB" id="A0A512M2T0"/>
<dbReference type="InterPro" id="IPR025388">
    <property type="entry name" value="Alginate_export_dom"/>
</dbReference>
<dbReference type="Pfam" id="PF13372">
    <property type="entry name" value="Alginate_exp"/>
    <property type="match status" value="1"/>
</dbReference>
<sequence length="386" mass="43201">MFEYYRNRDFGFAPIRDDAWVHHRVQVFGVWQEGDDFKLMTELTWGEMQGMRNEQSPPDEDQLDLLQLYAQARLELGARSSLVLRAGRQTLYYGSGRLLAHREGANQRLVHDALRLSWRMPDWNVDAILASPVRIGPGEFDNASYFQRTLLWGLYATGPSVFGEGHGMDIYYLGRRLDSSPLSDGQQEIRHTFGTRLFGKEGPWSYNHEFILQTGDVADRDILAGAVSLGLGHTWKDQLFQPTLGFRGDLISGGQGSGEINTFDPLFQANNYFNEGGFVSPSNLYNLNPRLSLQLTKSLSLDLGVNFLWRFDTGDAVYTPPFNAVAGAAPNGERYLGTAYNAALAWDPHSSFDLSIGFTHHEAGPSLTSVGGRSVDYLQIAARIEF</sequence>
<accession>A0A512M2T0</accession>
<protein>
    <recommendedName>
        <fullName evidence="1">Alginate export domain-containing protein</fullName>
    </recommendedName>
</protein>
<organism evidence="2 3">
    <name type="scientific">Brevifollis gellanilyticus</name>
    <dbReference type="NCBI Taxonomy" id="748831"/>
    <lineage>
        <taxon>Bacteria</taxon>
        <taxon>Pseudomonadati</taxon>
        <taxon>Verrucomicrobiota</taxon>
        <taxon>Verrucomicrobiia</taxon>
        <taxon>Verrucomicrobiales</taxon>
        <taxon>Verrucomicrobiaceae</taxon>
    </lineage>
</organism>
<dbReference type="Gene3D" id="2.40.160.100">
    <property type="match status" value="1"/>
</dbReference>
<gene>
    <name evidence="2" type="ORF">BGE01nite_03340</name>
</gene>
<dbReference type="Proteomes" id="UP000321577">
    <property type="component" value="Unassembled WGS sequence"/>
</dbReference>
<evidence type="ECO:0000313" key="2">
    <source>
        <dbReference type="EMBL" id="GEP41043.1"/>
    </source>
</evidence>
<name>A0A512M2T0_9BACT</name>
<dbReference type="EMBL" id="BKAG01000002">
    <property type="protein sequence ID" value="GEP41043.1"/>
    <property type="molecule type" value="Genomic_DNA"/>
</dbReference>
<dbReference type="InterPro" id="IPR053728">
    <property type="entry name" value="Alginate_Permeability_Chnl"/>
</dbReference>
<reference evidence="2 3" key="1">
    <citation type="submission" date="2019-07" db="EMBL/GenBank/DDBJ databases">
        <title>Whole genome shotgun sequence of Brevifollis gellanilyticus NBRC 108608.</title>
        <authorList>
            <person name="Hosoyama A."/>
            <person name="Uohara A."/>
            <person name="Ohji S."/>
            <person name="Ichikawa N."/>
        </authorList>
    </citation>
    <scope>NUCLEOTIDE SEQUENCE [LARGE SCALE GENOMIC DNA]</scope>
    <source>
        <strain evidence="2 3">NBRC 108608</strain>
    </source>
</reference>
<feature type="domain" description="Alginate export" evidence="1">
    <location>
        <begin position="2"/>
        <end position="378"/>
    </location>
</feature>
<comment type="caution">
    <text evidence="2">The sequence shown here is derived from an EMBL/GenBank/DDBJ whole genome shotgun (WGS) entry which is preliminary data.</text>
</comment>